<dbReference type="EMBL" id="ML208489">
    <property type="protein sequence ID" value="TFK64099.1"/>
    <property type="molecule type" value="Genomic_DNA"/>
</dbReference>
<sequence length="166" mass="19581">MVENYTPTVSPFRKSIVRVHVKVHVRKQLALPSTLRTGPILPSTRFSTMSQRRRRYHPRRCRRPTRRILPNTRVDHRIILNTPLLLLLVLMMMVFRQIHQTRSSSGITHITPTCSGSGSYVTSREVKLLNTRCQRIQLFRARWEGLHLKRICRLTTTRSLLSLLYW</sequence>
<name>A0ACD3AFL0_9AGAR</name>
<dbReference type="Proteomes" id="UP000308600">
    <property type="component" value="Unassembled WGS sequence"/>
</dbReference>
<keyword evidence="2" id="KW-1185">Reference proteome</keyword>
<accession>A0ACD3AFL0</accession>
<evidence type="ECO:0000313" key="2">
    <source>
        <dbReference type="Proteomes" id="UP000308600"/>
    </source>
</evidence>
<protein>
    <submittedName>
        <fullName evidence="1">Uncharacterized protein</fullName>
    </submittedName>
</protein>
<reference evidence="1 2" key="1">
    <citation type="journal article" date="2019" name="Nat. Ecol. Evol.">
        <title>Megaphylogeny resolves global patterns of mushroom evolution.</title>
        <authorList>
            <person name="Varga T."/>
            <person name="Krizsan K."/>
            <person name="Foldi C."/>
            <person name="Dima B."/>
            <person name="Sanchez-Garcia M."/>
            <person name="Sanchez-Ramirez S."/>
            <person name="Szollosi G.J."/>
            <person name="Szarkandi J.G."/>
            <person name="Papp V."/>
            <person name="Albert L."/>
            <person name="Andreopoulos W."/>
            <person name="Angelini C."/>
            <person name="Antonin V."/>
            <person name="Barry K.W."/>
            <person name="Bougher N.L."/>
            <person name="Buchanan P."/>
            <person name="Buyck B."/>
            <person name="Bense V."/>
            <person name="Catcheside P."/>
            <person name="Chovatia M."/>
            <person name="Cooper J."/>
            <person name="Damon W."/>
            <person name="Desjardin D."/>
            <person name="Finy P."/>
            <person name="Geml J."/>
            <person name="Haridas S."/>
            <person name="Hughes K."/>
            <person name="Justo A."/>
            <person name="Karasinski D."/>
            <person name="Kautmanova I."/>
            <person name="Kiss B."/>
            <person name="Kocsube S."/>
            <person name="Kotiranta H."/>
            <person name="LaButti K.M."/>
            <person name="Lechner B.E."/>
            <person name="Liimatainen K."/>
            <person name="Lipzen A."/>
            <person name="Lukacs Z."/>
            <person name="Mihaltcheva S."/>
            <person name="Morgado L.N."/>
            <person name="Niskanen T."/>
            <person name="Noordeloos M.E."/>
            <person name="Ohm R.A."/>
            <person name="Ortiz-Santana B."/>
            <person name="Ovrebo C."/>
            <person name="Racz N."/>
            <person name="Riley R."/>
            <person name="Savchenko A."/>
            <person name="Shiryaev A."/>
            <person name="Soop K."/>
            <person name="Spirin V."/>
            <person name="Szebenyi C."/>
            <person name="Tomsovsky M."/>
            <person name="Tulloss R.E."/>
            <person name="Uehling J."/>
            <person name="Grigoriev I.V."/>
            <person name="Vagvolgyi C."/>
            <person name="Papp T."/>
            <person name="Martin F.M."/>
            <person name="Miettinen O."/>
            <person name="Hibbett D.S."/>
            <person name="Nagy L.G."/>
        </authorList>
    </citation>
    <scope>NUCLEOTIDE SEQUENCE [LARGE SCALE GENOMIC DNA]</scope>
    <source>
        <strain evidence="1 2">NL-1719</strain>
    </source>
</reference>
<proteinExistence type="predicted"/>
<organism evidence="1 2">
    <name type="scientific">Pluteus cervinus</name>
    <dbReference type="NCBI Taxonomy" id="181527"/>
    <lineage>
        <taxon>Eukaryota</taxon>
        <taxon>Fungi</taxon>
        <taxon>Dikarya</taxon>
        <taxon>Basidiomycota</taxon>
        <taxon>Agaricomycotina</taxon>
        <taxon>Agaricomycetes</taxon>
        <taxon>Agaricomycetidae</taxon>
        <taxon>Agaricales</taxon>
        <taxon>Pluteineae</taxon>
        <taxon>Pluteaceae</taxon>
        <taxon>Pluteus</taxon>
    </lineage>
</organism>
<gene>
    <name evidence="1" type="ORF">BDN72DRAFT_285287</name>
</gene>
<evidence type="ECO:0000313" key="1">
    <source>
        <dbReference type="EMBL" id="TFK64099.1"/>
    </source>
</evidence>